<reference evidence="10 11" key="1">
    <citation type="submission" date="2020-08" db="EMBL/GenBank/DDBJ databases">
        <title>Genomic Encyclopedia of Type Strains, Phase IV (KMG-IV): sequencing the most valuable type-strain genomes for metagenomic binning, comparative biology and taxonomic classification.</title>
        <authorList>
            <person name="Goeker M."/>
        </authorList>
    </citation>
    <scope>NUCLEOTIDE SEQUENCE [LARGE SCALE GENOMIC DNA]</scope>
    <source>
        <strain evidence="10 11">DSM 104969</strain>
    </source>
</reference>
<keyword evidence="11" id="KW-1185">Reference proteome</keyword>
<dbReference type="PRINTS" id="PR00133">
    <property type="entry name" value="GLHYDRLASE3"/>
</dbReference>
<dbReference type="InterPro" id="IPR036881">
    <property type="entry name" value="Glyco_hydro_3_C_sf"/>
</dbReference>
<evidence type="ECO:0000256" key="3">
    <source>
        <dbReference type="ARBA" id="ARBA00012744"/>
    </source>
</evidence>
<feature type="chain" id="PRO_5032452711" description="beta-glucosidase" evidence="8">
    <location>
        <begin position="21"/>
        <end position="747"/>
    </location>
</feature>
<dbReference type="Pfam" id="PF00933">
    <property type="entry name" value="Glyco_hydro_3"/>
    <property type="match status" value="1"/>
</dbReference>
<dbReference type="Gene3D" id="3.20.20.300">
    <property type="entry name" value="Glycoside hydrolase, family 3, N-terminal domain"/>
    <property type="match status" value="1"/>
</dbReference>
<dbReference type="PROSITE" id="PS00775">
    <property type="entry name" value="GLYCOSYL_HYDROL_F3"/>
    <property type="match status" value="1"/>
</dbReference>
<dbReference type="InterPro" id="IPR002772">
    <property type="entry name" value="Glyco_hydro_3_C"/>
</dbReference>
<keyword evidence="5 7" id="KW-0378">Hydrolase</keyword>
<dbReference type="InterPro" id="IPR017853">
    <property type="entry name" value="GH"/>
</dbReference>
<dbReference type="GO" id="GO:0009251">
    <property type="term" value="P:glucan catabolic process"/>
    <property type="evidence" value="ECO:0007669"/>
    <property type="project" value="TreeGrafter"/>
</dbReference>
<dbReference type="Pfam" id="PF14310">
    <property type="entry name" value="Fn3-like"/>
    <property type="match status" value="1"/>
</dbReference>
<keyword evidence="6 7" id="KW-0326">Glycosidase</keyword>
<evidence type="ECO:0000313" key="11">
    <source>
        <dbReference type="Proteomes" id="UP000555103"/>
    </source>
</evidence>
<dbReference type="Proteomes" id="UP000555103">
    <property type="component" value="Unassembled WGS sequence"/>
</dbReference>
<name>A0A840CR99_9BACT</name>
<dbReference type="SUPFAM" id="SSF52279">
    <property type="entry name" value="Beta-D-glucan exohydrolase, C-terminal domain"/>
    <property type="match status" value="1"/>
</dbReference>
<dbReference type="Gene3D" id="2.60.40.10">
    <property type="entry name" value="Immunoglobulins"/>
    <property type="match status" value="1"/>
</dbReference>
<comment type="caution">
    <text evidence="10">The sequence shown here is derived from an EMBL/GenBank/DDBJ whole genome shotgun (WGS) entry which is preliminary data.</text>
</comment>
<evidence type="ECO:0000259" key="9">
    <source>
        <dbReference type="SMART" id="SM01217"/>
    </source>
</evidence>
<dbReference type="SMART" id="SM01217">
    <property type="entry name" value="Fn3_like"/>
    <property type="match status" value="1"/>
</dbReference>
<feature type="signal peptide" evidence="8">
    <location>
        <begin position="1"/>
        <end position="20"/>
    </location>
</feature>
<feature type="domain" description="Fibronectin type III-like" evidence="9">
    <location>
        <begin position="667"/>
        <end position="736"/>
    </location>
</feature>
<dbReference type="InterPro" id="IPR001764">
    <property type="entry name" value="Glyco_hydro_3_N"/>
</dbReference>
<accession>A0A840CR99</accession>
<dbReference type="AlphaFoldDB" id="A0A840CR99"/>
<evidence type="ECO:0000256" key="1">
    <source>
        <dbReference type="ARBA" id="ARBA00000448"/>
    </source>
</evidence>
<dbReference type="InterPro" id="IPR051915">
    <property type="entry name" value="Cellulose_Degrad_GH3"/>
</dbReference>
<evidence type="ECO:0000256" key="7">
    <source>
        <dbReference type="RuleBase" id="RU361161"/>
    </source>
</evidence>
<evidence type="ECO:0000256" key="2">
    <source>
        <dbReference type="ARBA" id="ARBA00005336"/>
    </source>
</evidence>
<dbReference type="InterPro" id="IPR013783">
    <property type="entry name" value="Ig-like_fold"/>
</dbReference>
<dbReference type="EMBL" id="JACIEP010000004">
    <property type="protein sequence ID" value="MBB4035455.1"/>
    <property type="molecule type" value="Genomic_DNA"/>
</dbReference>
<dbReference type="SUPFAM" id="SSF51445">
    <property type="entry name" value="(Trans)glycosidases"/>
    <property type="match status" value="1"/>
</dbReference>
<dbReference type="Pfam" id="PF01915">
    <property type="entry name" value="Glyco_hydro_3_C"/>
    <property type="match status" value="1"/>
</dbReference>
<dbReference type="Gene3D" id="3.40.50.1700">
    <property type="entry name" value="Glycoside hydrolase family 3 C-terminal domain"/>
    <property type="match status" value="1"/>
</dbReference>
<sequence length="747" mass="82383">MKKQLYFLICAFLIPVLLTASKPKLPPRGAAAKYYTDKETELKVKNLMKKMTLEEKIGQTVLFAARGMVTGPRSSEKMDDYVKSGACGNVFGVKTSEETRRIQKMAIENTRLKIPMLFGMDVIHGYKTIFPVNIGISASWDIDEIERFARVSAEEASAAGITWTYSPMCDISVDPRWGRVSEGSGEDPYLGSHISAAMVRGYQGDDLSRANTIMACVKHFAAYGAAQAGRDYHTVDMSERMLREIYLPPYQAALDAGAATVMTSFNEYDGIPASGNKFLITDLLRNELGFNGFVVSDYSSINEMVNHGVAENFKEASLLAAKAGVNMDMVGNGYLKYMKELVLEGKLDVKNIDYLCSQVLAMKFRLGLFDDPYRYCTKNETAYYSPEALDASCALACKSMVLLQNKRNVLPVSDGTKIALVGPFANDKREMLGSWVVAADGNRAVTFEEGLKERFGDKNIKVVAGNVMTDYQDAIDAANRSDVVFVTLGLSQTWSGEATSLTSIRLPETQTILLEKLKATGKPIVALLVTARPLDLTYETQLVDAILLTWHPGTMAGKALAEVVSGDYNPSGKITMTFPRTLGQVPIHYNMKNTGRPVDALTSQSSDKYTSRYMFTSNEPLFPFGYGLSYTTFEYSNLSVENVNIKMGDSVNISVTIKNTGPCDGEEVAQLYIRDLIGSVTRPIKELKGFEKVMLKADESKTVTFTLSAEDLSFWRANMTFGQEKGKYNVWIGGSSDATLMSEFIIN</sequence>
<evidence type="ECO:0000313" key="10">
    <source>
        <dbReference type="EMBL" id="MBB4035455.1"/>
    </source>
</evidence>
<evidence type="ECO:0000256" key="8">
    <source>
        <dbReference type="SAM" id="SignalP"/>
    </source>
</evidence>
<dbReference type="InterPro" id="IPR019800">
    <property type="entry name" value="Glyco_hydro_3_AS"/>
</dbReference>
<protein>
    <recommendedName>
        <fullName evidence="3">beta-glucosidase</fullName>
        <ecNumber evidence="3">3.2.1.21</ecNumber>
    </recommendedName>
</protein>
<dbReference type="FunFam" id="3.20.20.300:FF:000005">
    <property type="entry name" value="Periplasmic beta-glucosidase"/>
    <property type="match status" value="1"/>
</dbReference>
<dbReference type="PANTHER" id="PTHR30620">
    <property type="entry name" value="PERIPLASMIC BETA-GLUCOSIDASE-RELATED"/>
    <property type="match status" value="1"/>
</dbReference>
<dbReference type="InterPro" id="IPR036962">
    <property type="entry name" value="Glyco_hydro_3_N_sf"/>
</dbReference>
<comment type="catalytic activity">
    <reaction evidence="1">
        <text>Hydrolysis of terminal, non-reducing beta-D-glucosyl residues with release of beta-D-glucose.</text>
        <dbReference type="EC" id="3.2.1.21"/>
    </reaction>
</comment>
<dbReference type="FunFam" id="2.60.40.10:FF:000495">
    <property type="entry name" value="Periplasmic beta-glucosidase"/>
    <property type="match status" value="1"/>
</dbReference>
<comment type="similarity">
    <text evidence="2 7">Belongs to the glycosyl hydrolase 3 family.</text>
</comment>
<gene>
    <name evidence="10" type="ORF">GGR21_001348</name>
</gene>
<dbReference type="EC" id="3.2.1.21" evidence="3"/>
<organism evidence="10 11">
    <name type="scientific">Dysgonomonas hofstadii</name>
    <dbReference type="NCBI Taxonomy" id="637886"/>
    <lineage>
        <taxon>Bacteria</taxon>
        <taxon>Pseudomonadati</taxon>
        <taxon>Bacteroidota</taxon>
        <taxon>Bacteroidia</taxon>
        <taxon>Bacteroidales</taxon>
        <taxon>Dysgonomonadaceae</taxon>
        <taxon>Dysgonomonas</taxon>
    </lineage>
</organism>
<keyword evidence="4 8" id="KW-0732">Signal</keyword>
<dbReference type="GO" id="GO:0008422">
    <property type="term" value="F:beta-glucosidase activity"/>
    <property type="evidence" value="ECO:0007669"/>
    <property type="project" value="UniProtKB-EC"/>
</dbReference>
<evidence type="ECO:0000256" key="5">
    <source>
        <dbReference type="ARBA" id="ARBA00022801"/>
    </source>
</evidence>
<dbReference type="PANTHER" id="PTHR30620:SF16">
    <property type="entry name" value="LYSOSOMAL BETA GLUCOSIDASE"/>
    <property type="match status" value="1"/>
</dbReference>
<proteinExistence type="inferred from homology"/>
<dbReference type="RefSeq" id="WP_183306396.1">
    <property type="nucleotide sequence ID" value="NZ_JACIEP010000004.1"/>
</dbReference>
<dbReference type="InterPro" id="IPR026891">
    <property type="entry name" value="Fn3-like"/>
</dbReference>
<evidence type="ECO:0000256" key="6">
    <source>
        <dbReference type="ARBA" id="ARBA00023295"/>
    </source>
</evidence>
<evidence type="ECO:0000256" key="4">
    <source>
        <dbReference type="ARBA" id="ARBA00022729"/>
    </source>
</evidence>